<organism evidence="2 3">
    <name type="scientific">Flavobacterium sediminis</name>
    <dbReference type="NCBI Taxonomy" id="2201181"/>
    <lineage>
        <taxon>Bacteria</taxon>
        <taxon>Pseudomonadati</taxon>
        <taxon>Bacteroidota</taxon>
        <taxon>Flavobacteriia</taxon>
        <taxon>Flavobacteriales</taxon>
        <taxon>Flavobacteriaceae</taxon>
        <taxon>Flavobacterium</taxon>
    </lineage>
</organism>
<keyword evidence="1" id="KW-0472">Membrane</keyword>
<feature type="transmembrane region" description="Helical" evidence="1">
    <location>
        <begin position="293"/>
        <end position="313"/>
    </location>
</feature>
<dbReference type="EMBL" id="CP029463">
    <property type="protein sequence ID" value="AWM13655.1"/>
    <property type="molecule type" value="Genomic_DNA"/>
</dbReference>
<sequence>MSTNSQDQEIDLGQAFQKIGGIFQLLVDKLFDGILFLKRNSIYLGVLLVTGVIAGYFMDKTNKSYIHEIIVSPNYGSVDYLYAKVALLDSKNKENDTVFFNDLGFKNLKNFYGIEIEPINDIYKFVDGKPQNFDLIKLMAEDGDIKEITVDQVTSKNFPFHLITFSTGENTNEDEIVKPLMNYLNSSTYFEAIKEQYIENQKEKLAANDSIIKQIDNLINEFSNTVSGGSKSDKLVYYSDNNQLGEIIGTKNNLIAEQGTIKMNILNNDKIIKEISTALNSKDTRGLNGKMKLLLPVLFIFVFLILAVLKSFYKYQLAKRNLN</sequence>
<evidence type="ECO:0000313" key="2">
    <source>
        <dbReference type="EMBL" id="AWM13655.1"/>
    </source>
</evidence>
<evidence type="ECO:0000256" key="1">
    <source>
        <dbReference type="SAM" id="Phobius"/>
    </source>
</evidence>
<proteinExistence type="predicted"/>
<dbReference type="RefSeq" id="WP_109569023.1">
    <property type="nucleotide sequence ID" value="NZ_CP029463.1"/>
</dbReference>
<dbReference type="AlphaFoldDB" id="A0A2U8QV34"/>
<evidence type="ECO:0000313" key="3">
    <source>
        <dbReference type="Proteomes" id="UP000245429"/>
    </source>
</evidence>
<protein>
    <submittedName>
        <fullName evidence="2">Uncharacterized protein</fullName>
    </submittedName>
</protein>
<name>A0A2U8QV34_9FLAO</name>
<dbReference type="OrthoDB" id="1452530at2"/>
<keyword evidence="1" id="KW-0812">Transmembrane</keyword>
<dbReference type="Proteomes" id="UP000245429">
    <property type="component" value="Chromosome"/>
</dbReference>
<reference evidence="2 3" key="1">
    <citation type="submission" date="2018-05" db="EMBL/GenBank/DDBJ databases">
        <title>Flavobacterium sp. MEBiC07310.</title>
        <authorList>
            <person name="Baek K."/>
        </authorList>
    </citation>
    <scope>NUCLEOTIDE SEQUENCE [LARGE SCALE GENOMIC DNA]</scope>
    <source>
        <strain evidence="2 3">MEBiC07310</strain>
    </source>
</reference>
<dbReference type="KEGG" id="fse:DI487_07125"/>
<accession>A0A2U8QV34</accession>
<keyword evidence="1" id="KW-1133">Transmembrane helix</keyword>
<gene>
    <name evidence="2" type="ORF">DI487_07125</name>
</gene>
<feature type="transmembrane region" description="Helical" evidence="1">
    <location>
        <begin position="41"/>
        <end position="58"/>
    </location>
</feature>
<keyword evidence="3" id="KW-1185">Reference proteome</keyword>